<feature type="compositionally biased region" description="Basic and acidic residues" evidence="1">
    <location>
        <begin position="322"/>
        <end position="341"/>
    </location>
</feature>
<feature type="compositionally biased region" description="Polar residues" evidence="1">
    <location>
        <begin position="161"/>
        <end position="171"/>
    </location>
</feature>
<reference evidence="3 4" key="1">
    <citation type="journal article" date="2010" name="Science">
        <title>Genomic comparison of the ants Camponotus floridanus and Harpegnathos saltator.</title>
        <authorList>
            <person name="Bonasio R."/>
            <person name="Zhang G."/>
            <person name="Ye C."/>
            <person name="Mutti N.S."/>
            <person name="Fang X."/>
            <person name="Qin N."/>
            <person name="Donahue G."/>
            <person name="Yang P."/>
            <person name="Li Q."/>
            <person name="Li C."/>
            <person name="Zhang P."/>
            <person name="Huang Z."/>
            <person name="Berger S.L."/>
            <person name="Reinberg D."/>
            <person name="Wang J."/>
            <person name="Liebig J."/>
        </authorList>
    </citation>
    <scope>NUCLEOTIDE SEQUENCE [LARGE SCALE GENOMIC DNA]</scope>
    <source>
        <strain evidence="4">C129</strain>
    </source>
</reference>
<organism evidence="4">
    <name type="scientific">Camponotus floridanus</name>
    <name type="common">Florida carpenter ant</name>
    <dbReference type="NCBI Taxonomy" id="104421"/>
    <lineage>
        <taxon>Eukaryota</taxon>
        <taxon>Metazoa</taxon>
        <taxon>Ecdysozoa</taxon>
        <taxon>Arthropoda</taxon>
        <taxon>Hexapoda</taxon>
        <taxon>Insecta</taxon>
        <taxon>Pterygota</taxon>
        <taxon>Neoptera</taxon>
        <taxon>Endopterygota</taxon>
        <taxon>Hymenoptera</taxon>
        <taxon>Apocrita</taxon>
        <taxon>Aculeata</taxon>
        <taxon>Formicoidea</taxon>
        <taxon>Formicidae</taxon>
        <taxon>Formicinae</taxon>
        <taxon>Camponotus</taxon>
    </lineage>
</organism>
<dbReference type="GO" id="GO:0003676">
    <property type="term" value="F:nucleic acid binding"/>
    <property type="evidence" value="ECO:0007669"/>
    <property type="project" value="InterPro"/>
</dbReference>
<dbReference type="AlphaFoldDB" id="E1ZXV9"/>
<feature type="region of interest" description="Disordered" evidence="1">
    <location>
        <begin position="282"/>
        <end position="388"/>
    </location>
</feature>
<feature type="region of interest" description="Disordered" evidence="1">
    <location>
        <begin position="211"/>
        <end position="236"/>
    </location>
</feature>
<name>E1ZXV9_CAMFO</name>
<evidence type="ECO:0000313" key="3">
    <source>
        <dbReference type="EMBL" id="EFN73990.1"/>
    </source>
</evidence>
<dbReference type="InParanoid" id="E1ZXV9"/>
<feature type="compositionally biased region" description="Basic and acidic residues" evidence="1">
    <location>
        <begin position="286"/>
        <end position="305"/>
    </location>
</feature>
<evidence type="ECO:0000256" key="1">
    <source>
        <dbReference type="SAM" id="MobiDB-lite"/>
    </source>
</evidence>
<keyword evidence="4" id="KW-1185">Reference proteome</keyword>
<protein>
    <recommendedName>
        <fullName evidence="2">DDE-1 domain-containing protein</fullName>
    </recommendedName>
</protein>
<proteinExistence type="predicted"/>
<feature type="compositionally biased region" description="Basic and acidic residues" evidence="1">
    <location>
        <begin position="367"/>
        <end position="378"/>
    </location>
</feature>
<feature type="compositionally biased region" description="Polar residues" evidence="1">
    <location>
        <begin position="306"/>
        <end position="316"/>
    </location>
</feature>
<feature type="region of interest" description="Disordered" evidence="1">
    <location>
        <begin position="133"/>
        <end position="183"/>
    </location>
</feature>
<dbReference type="OrthoDB" id="8028904at2759"/>
<evidence type="ECO:0000259" key="2">
    <source>
        <dbReference type="Pfam" id="PF03184"/>
    </source>
</evidence>
<dbReference type="EMBL" id="GL435132">
    <property type="protein sequence ID" value="EFN73990.1"/>
    <property type="molecule type" value="Genomic_DNA"/>
</dbReference>
<dbReference type="Proteomes" id="UP000000311">
    <property type="component" value="Unassembled WGS sequence"/>
</dbReference>
<dbReference type="Pfam" id="PF03184">
    <property type="entry name" value="DDE_1"/>
    <property type="match status" value="1"/>
</dbReference>
<evidence type="ECO:0000313" key="4">
    <source>
        <dbReference type="Proteomes" id="UP000000311"/>
    </source>
</evidence>
<feature type="compositionally biased region" description="Basic and acidic residues" evidence="1">
    <location>
        <begin position="222"/>
        <end position="236"/>
    </location>
</feature>
<accession>E1ZXV9</accession>
<feature type="domain" description="DDE-1" evidence="2">
    <location>
        <begin position="10"/>
        <end position="116"/>
    </location>
</feature>
<gene>
    <name evidence="3" type="ORF">EAG_05670</name>
</gene>
<feature type="compositionally biased region" description="Basic and acidic residues" evidence="1">
    <location>
        <begin position="133"/>
        <end position="160"/>
    </location>
</feature>
<dbReference type="InterPro" id="IPR004875">
    <property type="entry name" value="DDE_SF_endonuclease_dom"/>
</dbReference>
<sequence>MLKAEEANKNFVHWYRNYFTKSVRGYQKVKGKVLLLLSQYERFIIPEDIKDNSFKILYIPLPIVATFQPLDQAFREKIRHKYDTQFLHFCQSGDIGNFIEGTCKPWADLTSEQIQTLWKKLFESDFRTKEDNITEKDIAEEISKPQSSRETERDKQEHQENTVSAENSGRIENTESTEEKVEEEYLTHMRELYEKSSNYIDLDKVPDLKSILGQSSSSNDSTEDRSSFGKAKGEGTSRRVGNLIEGTCKPWTNITSAHIKTLMRKLFESDFHLIPADITEENTAEEISKSQNSRETDRDKQEHQENTVSAANSGHIENTESTEEKVEEEYLTHMRELDEKPSNYIDLNKAPDLNTFLEQSSSSNDSTEDRSSFGKAKGEGTSGRVGKN</sequence>